<dbReference type="EnsemblMetazoa" id="GPAI035166-RA">
    <property type="protein sequence ID" value="GPAI035166-PA"/>
    <property type="gene ID" value="GPAI035166"/>
</dbReference>
<name>A0A1B0A5L6_GLOPL</name>
<reference evidence="1" key="2">
    <citation type="submission" date="2020-05" db="UniProtKB">
        <authorList>
            <consortium name="EnsemblMetazoa"/>
        </authorList>
    </citation>
    <scope>IDENTIFICATION</scope>
    <source>
        <strain evidence="1">IAEA</strain>
    </source>
</reference>
<evidence type="ECO:0000313" key="2">
    <source>
        <dbReference type="Proteomes" id="UP000092445"/>
    </source>
</evidence>
<organism evidence="1 2">
    <name type="scientific">Glossina pallidipes</name>
    <name type="common">Tsetse fly</name>
    <dbReference type="NCBI Taxonomy" id="7398"/>
    <lineage>
        <taxon>Eukaryota</taxon>
        <taxon>Metazoa</taxon>
        <taxon>Ecdysozoa</taxon>
        <taxon>Arthropoda</taxon>
        <taxon>Hexapoda</taxon>
        <taxon>Insecta</taxon>
        <taxon>Pterygota</taxon>
        <taxon>Neoptera</taxon>
        <taxon>Endopterygota</taxon>
        <taxon>Diptera</taxon>
        <taxon>Brachycera</taxon>
        <taxon>Muscomorpha</taxon>
        <taxon>Hippoboscoidea</taxon>
        <taxon>Glossinidae</taxon>
        <taxon>Glossina</taxon>
    </lineage>
</organism>
<proteinExistence type="predicted"/>
<protein>
    <submittedName>
        <fullName evidence="1">Uncharacterized protein</fullName>
    </submittedName>
</protein>
<evidence type="ECO:0000313" key="1">
    <source>
        <dbReference type="EnsemblMetazoa" id="GPAI035166-PA"/>
    </source>
</evidence>
<dbReference type="Proteomes" id="UP000092445">
    <property type="component" value="Unassembled WGS sequence"/>
</dbReference>
<keyword evidence="2" id="KW-1185">Reference proteome</keyword>
<dbReference type="VEuPathDB" id="VectorBase:GPAI035166"/>
<sequence>MECQRHRFSYVVGIVDNSSTYGLTVILLNTIISDVQSIIEVLKAIIMKLLMNYVVYARANFCSLLSMLLLLEELYYYVVTYHRIVVYGASSDDKLVVAARRWSIFTSTSRTLTSFTIVVPSEYLRTILNKPLWRHGKNSVISRNNTGNTASNFHMLSDLMSAVVWKLDYNDINDSLFNVQFDAFHKNFIWLEG</sequence>
<dbReference type="AlphaFoldDB" id="A0A1B0A5L6"/>
<accession>A0A1B0A5L6</accession>
<reference evidence="2" key="1">
    <citation type="submission" date="2014-03" db="EMBL/GenBank/DDBJ databases">
        <authorList>
            <person name="Aksoy S."/>
            <person name="Warren W."/>
            <person name="Wilson R.K."/>
        </authorList>
    </citation>
    <scope>NUCLEOTIDE SEQUENCE [LARGE SCALE GENOMIC DNA]</scope>
    <source>
        <strain evidence="2">IAEA</strain>
    </source>
</reference>